<reference evidence="3" key="1">
    <citation type="submission" date="2018-11" db="EMBL/GenBank/DDBJ databases">
        <authorList>
            <consortium name="Pathogen Informatics"/>
        </authorList>
    </citation>
    <scope>NUCLEOTIDE SEQUENCE</scope>
</reference>
<dbReference type="Proteomes" id="UP000784294">
    <property type="component" value="Unassembled WGS sequence"/>
</dbReference>
<dbReference type="InterPro" id="IPR001214">
    <property type="entry name" value="SET_dom"/>
</dbReference>
<dbReference type="Gene3D" id="2.170.270.10">
    <property type="entry name" value="SET domain"/>
    <property type="match status" value="1"/>
</dbReference>
<evidence type="ECO:0000313" key="3">
    <source>
        <dbReference type="EMBL" id="VEL20962.1"/>
    </source>
</evidence>
<evidence type="ECO:0000256" key="1">
    <source>
        <dbReference type="ARBA" id="ARBA00022853"/>
    </source>
</evidence>
<dbReference type="GO" id="GO:0006325">
    <property type="term" value="P:chromatin organization"/>
    <property type="evidence" value="ECO:0007669"/>
    <property type="project" value="UniProtKB-KW"/>
</dbReference>
<dbReference type="InterPro" id="IPR046341">
    <property type="entry name" value="SET_dom_sf"/>
</dbReference>
<dbReference type="GO" id="GO:0034967">
    <property type="term" value="C:Set3 complex"/>
    <property type="evidence" value="ECO:0007669"/>
    <property type="project" value="TreeGrafter"/>
</dbReference>
<dbReference type="PANTHER" id="PTHR46462">
    <property type="entry name" value="UPSET, ISOFORM A"/>
    <property type="match status" value="1"/>
</dbReference>
<dbReference type="PANTHER" id="PTHR46462:SF3">
    <property type="entry name" value="UPSET, ISOFORM A"/>
    <property type="match status" value="1"/>
</dbReference>
<feature type="domain" description="SET" evidence="2">
    <location>
        <begin position="1"/>
        <end position="79"/>
    </location>
</feature>
<dbReference type="GO" id="GO:0006355">
    <property type="term" value="P:regulation of DNA-templated transcription"/>
    <property type="evidence" value="ECO:0007669"/>
    <property type="project" value="TreeGrafter"/>
</dbReference>
<comment type="caution">
    <text evidence="3">The sequence shown here is derived from an EMBL/GenBank/DDBJ whole genome shotgun (WGS) entry which is preliminary data.</text>
</comment>
<evidence type="ECO:0000313" key="4">
    <source>
        <dbReference type="Proteomes" id="UP000784294"/>
    </source>
</evidence>
<dbReference type="Pfam" id="PF00856">
    <property type="entry name" value="SET"/>
    <property type="match status" value="1"/>
</dbReference>
<dbReference type="SUPFAM" id="SSF82199">
    <property type="entry name" value="SET domain"/>
    <property type="match status" value="1"/>
</dbReference>
<organism evidence="3 4">
    <name type="scientific">Protopolystoma xenopodis</name>
    <dbReference type="NCBI Taxonomy" id="117903"/>
    <lineage>
        <taxon>Eukaryota</taxon>
        <taxon>Metazoa</taxon>
        <taxon>Spiralia</taxon>
        <taxon>Lophotrochozoa</taxon>
        <taxon>Platyhelminthes</taxon>
        <taxon>Monogenea</taxon>
        <taxon>Polyopisthocotylea</taxon>
        <taxon>Polystomatidea</taxon>
        <taxon>Polystomatidae</taxon>
        <taxon>Protopolystoma</taxon>
    </lineage>
</organism>
<sequence>MIATQNLFSRDPIIEFRGAYMMLDEYTEHYDFRRHYNPFALFYKKGDKLAICVDAKNFGNEARFIRRSCEPNCEVSIFPCIARNTSC</sequence>
<protein>
    <recommendedName>
        <fullName evidence="2">SET domain-containing protein</fullName>
    </recommendedName>
</protein>
<accession>A0A3S5ADA0</accession>
<keyword evidence="1" id="KW-0156">Chromatin regulator</keyword>
<name>A0A3S5ADA0_9PLAT</name>
<evidence type="ECO:0000259" key="2">
    <source>
        <dbReference type="Pfam" id="PF00856"/>
    </source>
</evidence>
<proteinExistence type="predicted"/>
<gene>
    <name evidence="3" type="ORF">PXEA_LOCUS14402</name>
</gene>
<dbReference type="OrthoDB" id="1928087at2759"/>
<dbReference type="GO" id="GO:0070210">
    <property type="term" value="C:Rpd3L-Expanded complex"/>
    <property type="evidence" value="ECO:0007669"/>
    <property type="project" value="TreeGrafter"/>
</dbReference>
<keyword evidence="4" id="KW-1185">Reference proteome</keyword>
<dbReference type="AlphaFoldDB" id="A0A3S5ADA0"/>
<dbReference type="EMBL" id="CAAALY010048846">
    <property type="protein sequence ID" value="VEL20962.1"/>
    <property type="molecule type" value="Genomic_DNA"/>
</dbReference>